<protein>
    <submittedName>
        <fullName evidence="1">Uncharacterized protein</fullName>
    </submittedName>
</protein>
<comment type="caution">
    <text evidence="1">The sequence shown here is derived from an EMBL/GenBank/DDBJ whole genome shotgun (WGS) entry which is preliminary data.</text>
</comment>
<evidence type="ECO:0000313" key="1">
    <source>
        <dbReference type="EMBL" id="MDI5971891.1"/>
    </source>
</evidence>
<gene>
    <name evidence="1" type="ORF">POF50_021570</name>
</gene>
<organism evidence="1">
    <name type="scientific">Streptantibioticus silvisoli</name>
    <dbReference type="NCBI Taxonomy" id="2705255"/>
    <lineage>
        <taxon>Bacteria</taxon>
        <taxon>Bacillati</taxon>
        <taxon>Actinomycetota</taxon>
        <taxon>Actinomycetes</taxon>
        <taxon>Kitasatosporales</taxon>
        <taxon>Streptomycetaceae</taxon>
        <taxon>Streptantibioticus</taxon>
    </lineage>
</organism>
<dbReference type="AlphaFoldDB" id="A0AA90JZA2"/>
<dbReference type="EMBL" id="JABXJJ020000026">
    <property type="protein sequence ID" value="MDI5971891.1"/>
    <property type="molecule type" value="Genomic_DNA"/>
</dbReference>
<reference evidence="1" key="1">
    <citation type="submission" date="2023-05" db="EMBL/GenBank/DDBJ databases">
        <title>Streptantibioticus silvisoli sp. nov., acidotolerant actinomycetes 1 from pine litter.</title>
        <authorList>
            <person name="Swiecimska M."/>
            <person name="Golinska P."/>
            <person name="Sangal V."/>
            <person name="Wachnowicz B."/>
            <person name="Goodfellow M."/>
        </authorList>
    </citation>
    <scope>NUCLEOTIDE SEQUENCE</scope>
    <source>
        <strain evidence="1">SL13</strain>
    </source>
</reference>
<name>A0AA90JZA2_9ACTN</name>
<proteinExistence type="predicted"/>
<sequence>MPRLRIRYSAWPRPALILTDTPNPDCPGCHGDGGWNRDYGDYDTGEYAGTDWDPCDCWNEDRRWLLLPLPRRNRPAAGTDEPPF</sequence>
<dbReference type="RefSeq" id="WP_271312939.1">
    <property type="nucleotide sequence ID" value="NZ_JABXJJ020000026.1"/>
</dbReference>
<accession>A0AA90JZA2</accession>